<reference evidence="1" key="1">
    <citation type="submission" date="2023-11" db="EMBL/GenBank/DDBJ databases">
        <authorList>
            <person name="Poullet M."/>
        </authorList>
    </citation>
    <scope>NUCLEOTIDE SEQUENCE</scope>
    <source>
        <strain evidence="1">E1834</strain>
    </source>
</reference>
<comment type="caution">
    <text evidence="1">The sequence shown here is derived from an EMBL/GenBank/DDBJ whole genome shotgun (WGS) entry which is preliminary data.</text>
</comment>
<gene>
    <name evidence="1" type="ORF">MENTE1834_LOCUS19133</name>
</gene>
<evidence type="ECO:0000313" key="2">
    <source>
        <dbReference type="Proteomes" id="UP001497535"/>
    </source>
</evidence>
<dbReference type="Proteomes" id="UP001497535">
    <property type="component" value="Unassembled WGS sequence"/>
</dbReference>
<accession>A0ACB0Z2A5</accession>
<evidence type="ECO:0000313" key="1">
    <source>
        <dbReference type="EMBL" id="CAK5072225.1"/>
    </source>
</evidence>
<sequence length="187" mass="21838">METLALKFDWRIYDLKNIRKVLSAGSSLHLTSERFSSPEFPSVAWELHLELKQDSSDLFVWLRQIGPDNINAFVNTKYKIYALKNSTCINITKSTYKFENPDEIGYTNISFNSVVQVDGRLYIRCEVEFDCYNLTVNLQDTYRKMLQNETFTDFVIKVDDKIIKAHRIVLAQNSQKLMAEAQKVYNL</sequence>
<dbReference type="EMBL" id="CAVMJV010000022">
    <property type="protein sequence ID" value="CAK5072225.1"/>
    <property type="molecule type" value="Genomic_DNA"/>
</dbReference>
<proteinExistence type="predicted"/>
<organism evidence="1 2">
    <name type="scientific">Meloidogyne enterolobii</name>
    <name type="common">Root-knot nematode worm</name>
    <name type="synonym">Meloidogyne mayaguensis</name>
    <dbReference type="NCBI Taxonomy" id="390850"/>
    <lineage>
        <taxon>Eukaryota</taxon>
        <taxon>Metazoa</taxon>
        <taxon>Ecdysozoa</taxon>
        <taxon>Nematoda</taxon>
        <taxon>Chromadorea</taxon>
        <taxon>Rhabditida</taxon>
        <taxon>Tylenchina</taxon>
        <taxon>Tylenchomorpha</taxon>
        <taxon>Tylenchoidea</taxon>
        <taxon>Meloidogynidae</taxon>
        <taxon>Meloidogyninae</taxon>
        <taxon>Meloidogyne</taxon>
    </lineage>
</organism>
<protein>
    <submittedName>
        <fullName evidence="1">Uncharacterized protein</fullName>
    </submittedName>
</protein>
<keyword evidence="2" id="KW-1185">Reference proteome</keyword>
<name>A0ACB0Z2A5_MELEN</name>